<dbReference type="Gene3D" id="3.30.420.40">
    <property type="match status" value="2"/>
</dbReference>
<evidence type="ECO:0000256" key="1">
    <source>
        <dbReference type="ARBA" id="ARBA00008748"/>
    </source>
</evidence>
<comment type="function">
    <text evidence="6">Catalyzes the formation of acetyl phosphate from acetate and ATP. Can also catalyze the reverse reaction.</text>
</comment>
<dbReference type="PRINTS" id="PR00471">
    <property type="entry name" value="ACETATEKNASE"/>
</dbReference>
<protein>
    <recommendedName>
        <fullName evidence="6">Acetate kinase</fullName>
        <ecNumber evidence="6">2.7.2.1</ecNumber>
    </recommendedName>
    <alternativeName>
        <fullName evidence="6">Acetokinase</fullName>
    </alternativeName>
</protein>
<keyword evidence="6" id="KW-0460">Magnesium</keyword>
<comment type="pathway">
    <text evidence="6">Metabolic intermediate biosynthesis; acetyl-CoA biosynthesis; acetyl-CoA from acetate: step 1/2.</text>
</comment>
<dbReference type="PANTHER" id="PTHR21060">
    <property type="entry name" value="ACETATE KINASE"/>
    <property type="match status" value="1"/>
</dbReference>
<organism evidence="8 9">
    <name type="scientific">Arenibacter antarcticus</name>
    <dbReference type="NCBI Taxonomy" id="2040469"/>
    <lineage>
        <taxon>Bacteria</taxon>
        <taxon>Pseudomonadati</taxon>
        <taxon>Bacteroidota</taxon>
        <taxon>Flavobacteriia</taxon>
        <taxon>Flavobacteriales</taxon>
        <taxon>Flavobacteriaceae</taxon>
        <taxon>Arenibacter</taxon>
    </lineage>
</organism>
<feature type="active site" description="Proton donor/acceptor" evidence="6">
    <location>
        <position position="147"/>
    </location>
</feature>
<dbReference type="InterPro" id="IPR000890">
    <property type="entry name" value="Aliphatic_acid_kin_short-chain"/>
</dbReference>
<gene>
    <name evidence="6" type="primary">ackA</name>
    <name evidence="8" type="ORF">ACFS1K_01425</name>
</gene>
<comment type="subunit">
    <text evidence="6">Homodimer.</text>
</comment>
<dbReference type="NCBIfam" id="TIGR00016">
    <property type="entry name" value="ackA"/>
    <property type="match status" value="1"/>
</dbReference>
<proteinExistence type="inferred from homology"/>
<comment type="subcellular location">
    <subcellularLocation>
        <location evidence="6">Cytoplasm</location>
    </subcellularLocation>
</comment>
<comment type="catalytic activity">
    <reaction evidence="6">
        <text>acetate + ATP = acetyl phosphate + ADP</text>
        <dbReference type="Rhea" id="RHEA:11352"/>
        <dbReference type="ChEBI" id="CHEBI:22191"/>
        <dbReference type="ChEBI" id="CHEBI:30089"/>
        <dbReference type="ChEBI" id="CHEBI:30616"/>
        <dbReference type="ChEBI" id="CHEBI:456216"/>
        <dbReference type="EC" id="2.7.2.1"/>
    </reaction>
</comment>
<dbReference type="EMBL" id="JBHUOK010000003">
    <property type="protein sequence ID" value="MFD2788415.1"/>
    <property type="molecule type" value="Genomic_DNA"/>
</dbReference>
<dbReference type="CDD" id="cd24010">
    <property type="entry name" value="ASKHA_NBD_AcK_PK"/>
    <property type="match status" value="1"/>
</dbReference>
<keyword evidence="4 6" id="KW-0418">Kinase</keyword>
<dbReference type="Pfam" id="PF00871">
    <property type="entry name" value="Acetate_kinase"/>
    <property type="match status" value="1"/>
</dbReference>
<dbReference type="InterPro" id="IPR023865">
    <property type="entry name" value="Aliphatic_acid_kinase_CS"/>
</dbReference>
<comment type="similarity">
    <text evidence="1 6 7">Belongs to the acetokinase family.</text>
</comment>
<dbReference type="PROSITE" id="PS01075">
    <property type="entry name" value="ACETATE_KINASE_1"/>
    <property type="match status" value="1"/>
</dbReference>
<feature type="binding site" evidence="6">
    <location>
        <position position="7"/>
    </location>
    <ligand>
        <name>Mg(2+)</name>
        <dbReference type="ChEBI" id="CHEBI:18420"/>
    </ligand>
</feature>
<keyword evidence="5 6" id="KW-0067">ATP-binding</keyword>
<dbReference type="InterPro" id="IPR043129">
    <property type="entry name" value="ATPase_NBD"/>
</dbReference>
<evidence type="ECO:0000313" key="9">
    <source>
        <dbReference type="Proteomes" id="UP001597532"/>
    </source>
</evidence>
<dbReference type="SUPFAM" id="SSF53067">
    <property type="entry name" value="Actin-like ATPase domain"/>
    <property type="match status" value="2"/>
</dbReference>
<dbReference type="EC" id="2.7.2.1" evidence="6"/>
<keyword evidence="2 6" id="KW-0808">Transferase</keyword>
<feature type="site" description="Transition state stabilizer" evidence="6">
    <location>
        <position position="238"/>
    </location>
</feature>
<feature type="binding site" evidence="6">
    <location>
        <position position="14"/>
    </location>
    <ligand>
        <name>ATP</name>
        <dbReference type="ChEBI" id="CHEBI:30616"/>
    </ligand>
</feature>
<dbReference type="GO" id="GO:0016301">
    <property type="term" value="F:kinase activity"/>
    <property type="evidence" value="ECO:0007669"/>
    <property type="project" value="UniProtKB-KW"/>
</dbReference>
<dbReference type="HAMAP" id="MF_00020">
    <property type="entry name" value="Acetate_kinase"/>
    <property type="match status" value="1"/>
</dbReference>
<dbReference type="Proteomes" id="UP001597532">
    <property type="component" value="Unassembled WGS sequence"/>
</dbReference>
<evidence type="ECO:0000313" key="8">
    <source>
        <dbReference type="EMBL" id="MFD2788415.1"/>
    </source>
</evidence>
<dbReference type="PIRSF" id="PIRSF000722">
    <property type="entry name" value="Acetate_prop_kin"/>
    <property type="match status" value="1"/>
</dbReference>
<feature type="binding site" evidence="6">
    <location>
        <begin position="205"/>
        <end position="209"/>
    </location>
    <ligand>
        <name>ATP</name>
        <dbReference type="ChEBI" id="CHEBI:30616"/>
    </ligand>
</feature>
<dbReference type="RefSeq" id="WP_251807286.1">
    <property type="nucleotide sequence ID" value="NZ_CP166679.1"/>
</dbReference>
<comment type="cofactor">
    <cofactor evidence="6">
        <name>Mg(2+)</name>
        <dbReference type="ChEBI" id="CHEBI:18420"/>
    </cofactor>
    <cofactor evidence="6">
        <name>Mn(2+)</name>
        <dbReference type="ChEBI" id="CHEBI:29035"/>
    </cofactor>
    <text evidence="6">Mg(2+). Can also accept Mn(2+).</text>
</comment>
<keyword evidence="6" id="KW-0963">Cytoplasm</keyword>
<sequence length="400" mass="44205">MKVLIINSGSSSIKYQLMLMPTAQVICQGIVERIGSQEAVFVYKTDNDEITKIMPVMNHKEGLEKIAKLLVDPKIGVIKNAGEIDAVGHRVVHGGNSFSKPTIINQTVKDKIKELAALAPLHNPHNLEGIVLAEKFFKNAKQIVVFDTSFHHTIPTKASKYAIPNKFFDEHGIQVYGFHGISHKYVSEKAIAYLHKKESKIISIHLGNGCSMTAVHNGKSVDHSLGFTPSNGLIMGTRSGDVDHAIIFYLVDTLGYKLDEVKTLLTRESGMMGLTGYGDLRDIQEEAEKGDKNCLLALEMNAYRIKKYIGAYAAAMNGLDAVLFTAGIGENSNKLRDLVCTNMEFLGLELDAELNDLRNPEIREINTPTSPVKILVVPTNEELEIAKEAYKILTFSLKEH</sequence>
<evidence type="ECO:0000256" key="3">
    <source>
        <dbReference type="ARBA" id="ARBA00022741"/>
    </source>
</evidence>
<evidence type="ECO:0000256" key="7">
    <source>
        <dbReference type="RuleBase" id="RU003835"/>
    </source>
</evidence>
<feature type="binding site" evidence="6">
    <location>
        <begin position="279"/>
        <end position="281"/>
    </location>
    <ligand>
        <name>ATP</name>
        <dbReference type="ChEBI" id="CHEBI:30616"/>
    </ligand>
</feature>
<accession>A0ABW5VAU5</accession>
<feature type="site" description="Transition state stabilizer" evidence="6">
    <location>
        <position position="179"/>
    </location>
</feature>
<dbReference type="PANTHER" id="PTHR21060:SF15">
    <property type="entry name" value="ACETATE KINASE-RELATED"/>
    <property type="match status" value="1"/>
</dbReference>
<keyword evidence="9" id="KW-1185">Reference proteome</keyword>
<comment type="caution">
    <text evidence="8">The sequence shown here is derived from an EMBL/GenBank/DDBJ whole genome shotgun (WGS) entry which is preliminary data.</text>
</comment>
<feature type="binding site" evidence="6">
    <location>
        <position position="381"/>
    </location>
    <ligand>
        <name>Mg(2+)</name>
        <dbReference type="ChEBI" id="CHEBI:18420"/>
    </ligand>
</feature>
<evidence type="ECO:0000256" key="2">
    <source>
        <dbReference type="ARBA" id="ARBA00022679"/>
    </source>
</evidence>
<name>A0ABW5VAU5_9FLAO</name>
<keyword evidence="6" id="KW-0479">Metal-binding</keyword>
<dbReference type="PROSITE" id="PS01076">
    <property type="entry name" value="ACETATE_KINASE_2"/>
    <property type="match status" value="1"/>
</dbReference>
<reference evidence="9" key="1">
    <citation type="journal article" date="2019" name="Int. J. Syst. Evol. Microbiol.">
        <title>The Global Catalogue of Microorganisms (GCM) 10K type strain sequencing project: providing services to taxonomists for standard genome sequencing and annotation.</title>
        <authorList>
            <consortium name="The Broad Institute Genomics Platform"/>
            <consortium name="The Broad Institute Genome Sequencing Center for Infectious Disease"/>
            <person name="Wu L."/>
            <person name="Ma J."/>
        </authorList>
    </citation>
    <scope>NUCLEOTIDE SEQUENCE [LARGE SCALE GENOMIC DNA]</scope>
    <source>
        <strain evidence="9">KCTC 52924</strain>
    </source>
</reference>
<evidence type="ECO:0000256" key="4">
    <source>
        <dbReference type="ARBA" id="ARBA00022777"/>
    </source>
</evidence>
<evidence type="ECO:0000256" key="5">
    <source>
        <dbReference type="ARBA" id="ARBA00022840"/>
    </source>
</evidence>
<keyword evidence="3 6" id="KW-0547">Nucleotide-binding</keyword>
<dbReference type="InterPro" id="IPR004372">
    <property type="entry name" value="Ac/propionate_kinase"/>
</dbReference>
<evidence type="ECO:0000256" key="6">
    <source>
        <dbReference type="HAMAP-Rule" id="MF_00020"/>
    </source>
</evidence>
<feature type="binding site" evidence="6">
    <location>
        <begin position="327"/>
        <end position="331"/>
    </location>
    <ligand>
        <name>ATP</name>
        <dbReference type="ChEBI" id="CHEBI:30616"/>
    </ligand>
</feature>
<feature type="binding site" evidence="6">
    <location>
        <position position="90"/>
    </location>
    <ligand>
        <name>substrate</name>
    </ligand>
</feature>